<organism evidence="4 5">
    <name type="scientific">Trichuris muris</name>
    <name type="common">Mouse whipworm</name>
    <dbReference type="NCBI Taxonomy" id="70415"/>
    <lineage>
        <taxon>Eukaryota</taxon>
        <taxon>Metazoa</taxon>
        <taxon>Ecdysozoa</taxon>
        <taxon>Nematoda</taxon>
        <taxon>Enoplea</taxon>
        <taxon>Dorylaimia</taxon>
        <taxon>Trichinellida</taxon>
        <taxon>Trichuridae</taxon>
        <taxon>Trichuris</taxon>
    </lineage>
</organism>
<dbReference type="Gene3D" id="3.30.1490.120">
    <property type="entry name" value="RNA polymerase Rpb7-like, N-terminal domain"/>
    <property type="match status" value="1"/>
</dbReference>
<dbReference type="AlphaFoldDB" id="A0A5S6QT79"/>
<evidence type="ECO:0000256" key="1">
    <source>
        <dbReference type="ARBA" id="ARBA00022478"/>
    </source>
</evidence>
<accession>A0A5S6QT79</accession>
<evidence type="ECO:0000313" key="4">
    <source>
        <dbReference type="Proteomes" id="UP000046395"/>
    </source>
</evidence>
<keyword evidence="4" id="KW-1185">Reference proteome</keyword>
<dbReference type="STRING" id="70415.A0A5S6QT79"/>
<proteinExistence type="predicted"/>
<keyword evidence="1" id="KW-0240">DNA-directed RNA polymerase</keyword>
<dbReference type="GO" id="GO:0000428">
    <property type="term" value="C:DNA-directed RNA polymerase complex"/>
    <property type="evidence" value="ECO:0007669"/>
    <property type="project" value="UniProtKB-KW"/>
</dbReference>
<evidence type="ECO:0000256" key="3">
    <source>
        <dbReference type="SAM" id="MobiDB-lite"/>
    </source>
</evidence>
<feature type="region of interest" description="Disordered" evidence="3">
    <location>
        <begin position="281"/>
        <end position="305"/>
    </location>
</feature>
<evidence type="ECO:0000313" key="5">
    <source>
        <dbReference type="WBParaSite" id="TMUE_2000010450.1"/>
    </source>
</evidence>
<protein>
    <submittedName>
        <fullName evidence="5">RPA43 OB domain-containing protein</fullName>
    </submittedName>
</protein>
<dbReference type="Proteomes" id="UP000046395">
    <property type="component" value="Unassembled WGS sequence"/>
</dbReference>
<keyword evidence="2" id="KW-0804">Transcription</keyword>
<dbReference type="WBParaSite" id="TMUE_2000010450.1">
    <property type="protein sequence ID" value="TMUE_2000010450.1"/>
    <property type="gene ID" value="WBGene00293133"/>
</dbReference>
<evidence type="ECO:0000256" key="2">
    <source>
        <dbReference type="ARBA" id="ARBA00023163"/>
    </source>
</evidence>
<feature type="region of interest" description="Disordered" evidence="3">
    <location>
        <begin position="220"/>
        <end position="246"/>
    </location>
</feature>
<name>A0A5S6QT79_TRIMR</name>
<dbReference type="InterPro" id="IPR036898">
    <property type="entry name" value="RNA_pol_Rpb7-like_N_sf"/>
</dbReference>
<feature type="compositionally biased region" description="Basic residues" evidence="3">
    <location>
        <begin position="296"/>
        <end position="305"/>
    </location>
</feature>
<reference evidence="5" key="1">
    <citation type="submission" date="2019-12" db="UniProtKB">
        <authorList>
            <consortium name="WormBaseParasite"/>
        </authorList>
    </citation>
    <scope>IDENTIFICATION</scope>
</reference>
<feature type="compositionally biased region" description="Polar residues" evidence="3">
    <location>
        <begin position="281"/>
        <end position="293"/>
    </location>
</feature>
<sequence length="305" mass="34060">MAECRIKRNSRRAVKISKRLADLSGSGVTRCELDREFVLSWHQTADLKHSIHEIIDRSMHQYFQEAGGTLLAYDKVQWLQPAAVVHGSDPGISVKVRVQYYVFRPCIDAILSGTVAYLTSTHVVCKVYGIVSARIMFAAEEAMHFKIGDPIWFRVRRYRAHHRYIMLDGVAVSKEEAIASGYSCPYGCKVNILAKAQKSPNRLNNLSKLFSIPMLPFPKAPNGPNASQPGSSRDMRKVNGNVEDSDEKLDSLVLSNGLQDWDEHPLTASGKRKKLAKLSQISADNSVADSPNCSALRKRVKSEYP</sequence>